<dbReference type="InterPro" id="IPR037165">
    <property type="entry name" value="AldOxase/xan_DH_Mopterin-bd_sf"/>
</dbReference>
<dbReference type="Pfam" id="PF20256">
    <property type="entry name" value="MoCoBD_2"/>
    <property type="match status" value="1"/>
</dbReference>
<evidence type="ECO:0000256" key="4">
    <source>
        <dbReference type="ARBA" id="ARBA00023004"/>
    </source>
</evidence>
<reference evidence="7 8" key="1">
    <citation type="submission" date="2016-10" db="EMBL/GenBank/DDBJ databases">
        <authorList>
            <person name="de Groot N.N."/>
        </authorList>
    </citation>
    <scope>NUCLEOTIDE SEQUENCE [LARGE SCALE GENOMIC DNA]</scope>
    <source>
        <strain evidence="7 8">DSM 17890</strain>
    </source>
</reference>
<comment type="similarity">
    <text evidence="1">Belongs to the xanthine dehydrogenase family.</text>
</comment>
<proteinExistence type="inferred from homology"/>
<keyword evidence="2" id="KW-0479">Metal-binding</keyword>
<dbReference type="InterPro" id="IPR012675">
    <property type="entry name" value="Beta-grasp_dom_sf"/>
</dbReference>
<keyword evidence="3" id="KW-0560">Oxidoreductase</keyword>
<dbReference type="InterPro" id="IPR001041">
    <property type="entry name" value="2Fe-2S_ferredoxin-type"/>
</dbReference>
<name>A0A1H3DLE6_9RHOB</name>
<dbReference type="AlphaFoldDB" id="A0A1H3DLE6"/>
<dbReference type="SUPFAM" id="SSF54665">
    <property type="entry name" value="CO dehydrogenase molybdoprotein N-domain-like"/>
    <property type="match status" value="1"/>
</dbReference>
<evidence type="ECO:0000259" key="6">
    <source>
        <dbReference type="PROSITE" id="PS51085"/>
    </source>
</evidence>
<dbReference type="CDD" id="cd00207">
    <property type="entry name" value="fer2"/>
    <property type="match status" value="1"/>
</dbReference>
<dbReference type="Proteomes" id="UP000199118">
    <property type="component" value="Unassembled WGS sequence"/>
</dbReference>
<keyword evidence="8" id="KW-1185">Reference proteome</keyword>
<dbReference type="InterPro" id="IPR016208">
    <property type="entry name" value="Ald_Oxase/xanthine_DH-like"/>
</dbReference>
<evidence type="ECO:0000256" key="1">
    <source>
        <dbReference type="ARBA" id="ARBA00006849"/>
    </source>
</evidence>
<dbReference type="Pfam" id="PF02738">
    <property type="entry name" value="MoCoBD_1"/>
    <property type="match status" value="1"/>
</dbReference>
<dbReference type="PANTHER" id="PTHR11908">
    <property type="entry name" value="XANTHINE DEHYDROGENASE"/>
    <property type="match status" value="1"/>
</dbReference>
<dbReference type="PANTHER" id="PTHR11908:SF157">
    <property type="entry name" value="XANTHINE DEHYDROGENASE SUBUNIT D-RELATED"/>
    <property type="match status" value="1"/>
</dbReference>
<dbReference type="PROSITE" id="PS00197">
    <property type="entry name" value="2FE2S_FER_1"/>
    <property type="match status" value="1"/>
</dbReference>
<evidence type="ECO:0000313" key="8">
    <source>
        <dbReference type="Proteomes" id="UP000199118"/>
    </source>
</evidence>
<dbReference type="Gene3D" id="3.10.20.30">
    <property type="match status" value="1"/>
</dbReference>
<keyword evidence="4" id="KW-0408">Iron</keyword>
<evidence type="ECO:0000256" key="2">
    <source>
        <dbReference type="ARBA" id="ARBA00022723"/>
    </source>
</evidence>
<dbReference type="Pfam" id="PF01799">
    <property type="entry name" value="Fer2_2"/>
    <property type="match status" value="1"/>
</dbReference>
<dbReference type="STRING" id="356660.SAMN05444336_10837"/>
<dbReference type="Gene3D" id="1.10.150.120">
    <property type="entry name" value="[2Fe-2S]-binding domain"/>
    <property type="match status" value="1"/>
</dbReference>
<dbReference type="EMBL" id="FNMZ01000008">
    <property type="protein sequence ID" value="SDX66479.1"/>
    <property type="molecule type" value="Genomic_DNA"/>
</dbReference>
<dbReference type="GO" id="GO:0051537">
    <property type="term" value="F:2 iron, 2 sulfur cluster binding"/>
    <property type="evidence" value="ECO:0007669"/>
    <property type="project" value="InterPro"/>
</dbReference>
<dbReference type="OrthoDB" id="9763985at2"/>
<organism evidence="7 8">
    <name type="scientific">Albimonas donghaensis</name>
    <dbReference type="NCBI Taxonomy" id="356660"/>
    <lineage>
        <taxon>Bacteria</taxon>
        <taxon>Pseudomonadati</taxon>
        <taxon>Pseudomonadota</taxon>
        <taxon>Alphaproteobacteria</taxon>
        <taxon>Rhodobacterales</taxon>
        <taxon>Paracoccaceae</taxon>
        <taxon>Albimonas</taxon>
    </lineage>
</organism>
<dbReference type="InterPro" id="IPR000674">
    <property type="entry name" value="Ald_Oxase/Xan_DH_a/b"/>
</dbReference>
<dbReference type="PROSITE" id="PS51085">
    <property type="entry name" value="2FE2S_FER_2"/>
    <property type="match status" value="1"/>
</dbReference>
<dbReference type="InterPro" id="IPR008274">
    <property type="entry name" value="AldOxase/xan_DH_MoCoBD1"/>
</dbReference>
<feature type="domain" description="2Fe-2S ferredoxin-type" evidence="6">
    <location>
        <begin position="1"/>
        <end position="74"/>
    </location>
</feature>
<gene>
    <name evidence="7" type="ORF">SAMN05444336_10837</name>
</gene>
<dbReference type="RefSeq" id="WP_092684096.1">
    <property type="nucleotide sequence ID" value="NZ_FNMZ01000008.1"/>
</dbReference>
<feature type="region of interest" description="Disordered" evidence="5">
    <location>
        <begin position="584"/>
        <end position="619"/>
    </location>
</feature>
<dbReference type="InterPro" id="IPR036010">
    <property type="entry name" value="2Fe-2S_ferredoxin-like_sf"/>
</dbReference>
<accession>A0A1H3DLE6</accession>
<dbReference type="GO" id="GO:0016491">
    <property type="term" value="F:oxidoreductase activity"/>
    <property type="evidence" value="ECO:0007669"/>
    <property type="project" value="UniProtKB-KW"/>
</dbReference>
<dbReference type="GO" id="GO:0005506">
    <property type="term" value="F:iron ion binding"/>
    <property type="evidence" value="ECO:0007669"/>
    <property type="project" value="InterPro"/>
</dbReference>
<dbReference type="InterPro" id="IPR036884">
    <property type="entry name" value="2Fe-2S-bd_dom_sf"/>
</dbReference>
<dbReference type="InterPro" id="IPR036856">
    <property type="entry name" value="Ald_Oxase/Xan_DH_a/b_sf"/>
</dbReference>
<dbReference type="SUPFAM" id="SSF56003">
    <property type="entry name" value="Molybdenum cofactor-binding domain"/>
    <property type="match status" value="1"/>
</dbReference>
<dbReference type="Pfam" id="PF01315">
    <property type="entry name" value="Ald_Xan_dh_C"/>
    <property type="match status" value="1"/>
</dbReference>
<dbReference type="SMART" id="SM01008">
    <property type="entry name" value="Ald_Xan_dh_C"/>
    <property type="match status" value="1"/>
</dbReference>
<dbReference type="InterPro" id="IPR006058">
    <property type="entry name" value="2Fe2S_fd_BS"/>
</dbReference>
<dbReference type="InterPro" id="IPR002888">
    <property type="entry name" value="2Fe-2S-bd"/>
</dbReference>
<sequence>MTFRVNGLDAEATPRPGQCLRTFLRDQGWFGVKKGCDSGDCGACTVHVDGKPVHSCLMPAARAEGREITTIEGLAEGDDLHPAQQRFLDAQGFQCGFCTAGMVMTAAALDQGQRADPDRLFKGNLCRCTGYRAIRDAIRGAPAPTCERDAPAPAGPEIVTGRARFTMDAAIENLAHMKILQSPHASAWIRAIDATAAAAVPGVIAILTHADAPDRLFSTARHENPLDDVDDTRVLDPVIRFAGQRVAAVVAETEAAAEAARALIAVDYEILPAVFDPEAAMAPGAPVIHDKPASSRIADPARNIVAELHGGCGDVAAGFAEADAIHEGVYESQRVSHGQLETHGCIGWRDEAGRLVLRTSSQTPFLTRDALAALYDLPRDGVRVFCERVGGGFGGKQEMMVEDIVALAVLRTGRAVKLELTRAEQFTLTSTRHPMKVTVKVGARSDGTLTAIQMRMLSNTGAYGNHGPGVLFHGAGEAVSLYRCPNKRVDGFAVYTNQLPSGAFRGYGLSQTNFAVESAMDELARALGIDPIAFRRRNVVVPGDAMTSWDDGPHDVEYGSYGLAQCLDIVERALADGVAEETAGGAPAGERVSGKGSGNGACSAAGLTREAPSGEGSSRDLIKGTLGADWLIGRGVAVGMIDTIPPRGHVAESRIAVEDGDYVLAFGTAEFGNGTTTVHAQVAAQALGTAPDRIRLRQSDTDASGHDSGAFGSTGTVVAGAATLRAARALAADLREAAADRLGIAPEACALGPDGVTGAGRSLPLSVFEGLAAEGRSDGTPRSVAFNVQGFEVAVHRRHGEIRILRSVHAADAGFVVNPRQCRGQVEGGVAQALGAALWERVLIDDAGHVANPAFRGYHLPAMGDLPVTEVHFADTHDRIGPLGAKSMSESPYNPVAAALGSAIRDATGLRLTATPFLADALHARLRAAEAEAEIGADAVAAQ</sequence>
<evidence type="ECO:0000256" key="3">
    <source>
        <dbReference type="ARBA" id="ARBA00023002"/>
    </source>
</evidence>
<dbReference type="Gene3D" id="3.30.365.10">
    <property type="entry name" value="Aldehyde oxidase/xanthine dehydrogenase, molybdopterin binding domain"/>
    <property type="match status" value="4"/>
</dbReference>
<dbReference type="InterPro" id="IPR046867">
    <property type="entry name" value="AldOxase/xan_DH_MoCoBD2"/>
</dbReference>
<evidence type="ECO:0000313" key="7">
    <source>
        <dbReference type="EMBL" id="SDX66479.1"/>
    </source>
</evidence>
<dbReference type="Pfam" id="PF00111">
    <property type="entry name" value="Fer2"/>
    <property type="match status" value="1"/>
</dbReference>
<protein>
    <submittedName>
        <fullName evidence="7">CO or xanthine dehydrogenase, Mo-binding subunit</fullName>
    </submittedName>
</protein>
<dbReference type="SUPFAM" id="SSF47741">
    <property type="entry name" value="CO dehydrogenase ISP C-domain like"/>
    <property type="match status" value="1"/>
</dbReference>
<evidence type="ECO:0000256" key="5">
    <source>
        <dbReference type="SAM" id="MobiDB-lite"/>
    </source>
</evidence>
<dbReference type="SUPFAM" id="SSF54292">
    <property type="entry name" value="2Fe-2S ferredoxin-like"/>
    <property type="match status" value="1"/>
</dbReference>
<dbReference type="Gene3D" id="3.90.1170.50">
    <property type="entry name" value="Aldehyde oxidase/xanthine dehydrogenase, a/b hammerhead"/>
    <property type="match status" value="1"/>
</dbReference>